<evidence type="ECO:0000259" key="1">
    <source>
        <dbReference type="Pfam" id="PF17111"/>
    </source>
</evidence>
<dbReference type="AlphaFoldDB" id="A0A9P4JBD9"/>
<evidence type="ECO:0000313" key="2">
    <source>
        <dbReference type="EMBL" id="KAF2196382.1"/>
    </source>
</evidence>
<reference evidence="2" key="1">
    <citation type="journal article" date="2020" name="Stud. Mycol.">
        <title>101 Dothideomycetes genomes: a test case for predicting lifestyles and emergence of pathogens.</title>
        <authorList>
            <person name="Haridas S."/>
            <person name="Albert R."/>
            <person name="Binder M."/>
            <person name="Bloem J."/>
            <person name="Labutti K."/>
            <person name="Salamov A."/>
            <person name="Andreopoulos B."/>
            <person name="Baker S."/>
            <person name="Barry K."/>
            <person name="Bills G."/>
            <person name="Bluhm B."/>
            <person name="Cannon C."/>
            <person name="Castanera R."/>
            <person name="Culley D."/>
            <person name="Daum C."/>
            <person name="Ezra D."/>
            <person name="Gonzalez J."/>
            <person name="Henrissat B."/>
            <person name="Kuo A."/>
            <person name="Liang C."/>
            <person name="Lipzen A."/>
            <person name="Lutzoni F."/>
            <person name="Magnuson J."/>
            <person name="Mondo S."/>
            <person name="Nolan M."/>
            <person name="Ohm R."/>
            <person name="Pangilinan J."/>
            <person name="Park H.-J."/>
            <person name="Ramirez L."/>
            <person name="Alfaro M."/>
            <person name="Sun H."/>
            <person name="Tritt A."/>
            <person name="Yoshinaga Y."/>
            <person name="Zwiers L.-H."/>
            <person name="Turgeon B."/>
            <person name="Goodwin S."/>
            <person name="Spatafora J."/>
            <person name="Crous P."/>
            <person name="Grigoriev I."/>
        </authorList>
    </citation>
    <scope>NUCLEOTIDE SEQUENCE</scope>
    <source>
        <strain evidence="2">ATCC 74209</strain>
    </source>
</reference>
<dbReference type="InterPro" id="IPR031348">
    <property type="entry name" value="PigL_N"/>
</dbReference>
<organism evidence="2 3">
    <name type="scientific">Delitschia confertaspora ATCC 74209</name>
    <dbReference type="NCBI Taxonomy" id="1513339"/>
    <lineage>
        <taxon>Eukaryota</taxon>
        <taxon>Fungi</taxon>
        <taxon>Dikarya</taxon>
        <taxon>Ascomycota</taxon>
        <taxon>Pezizomycotina</taxon>
        <taxon>Dothideomycetes</taxon>
        <taxon>Pleosporomycetidae</taxon>
        <taxon>Pleosporales</taxon>
        <taxon>Delitschiaceae</taxon>
        <taxon>Delitschia</taxon>
    </lineage>
</organism>
<dbReference type="EMBL" id="ML994403">
    <property type="protein sequence ID" value="KAF2196382.1"/>
    <property type="molecule type" value="Genomic_DNA"/>
</dbReference>
<comment type="caution">
    <text evidence="2">The sequence shown here is derived from an EMBL/GenBank/DDBJ whole genome shotgun (WGS) entry which is preliminary data.</text>
</comment>
<accession>A0A9P4JBD9</accession>
<feature type="domain" description="Azaphilone pigments biosynthesis cluster protein L N-terminal" evidence="1">
    <location>
        <begin position="7"/>
        <end position="194"/>
    </location>
</feature>
<evidence type="ECO:0000313" key="3">
    <source>
        <dbReference type="Proteomes" id="UP000799536"/>
    </source>
</evidence>
<name>A0A9P4JBD9_9PLEO</name>
<gene>
    <name evidence="2" type="ORF">GQ43DRAFT_405229</name>
</gene>
<keyword evidence="3" id="KW-1185">Reference proteome</keyword>
<sequence length="311" mass="34488">MCFLVAMDPLSITVAVLGITTAALQSVQFLAKMIGSIKGAPDAVKDISADLEAVQPVLQNLEKALQDSSLQIIFSSQVKRAIENCQRACQAFQSQVEHWMRHSTQEKTFWMDRWKIGLFGQDRIKAFKGQLSDCKGTLSVALSTMTIITTSRQENLMNEMKEMMLQHNEAVLQQQLTRAGNEKTEIERSLQQLMIGMSSELSDGLKQSKESEQSRQELLQELRSQQTTNAAYREMCEEALSTTVYKRAGQKIKGVKATNNSAALTGFINTSGGELKINQDISNILADNQSIAVVGVIKNMDFKDLRSGGSR</sequence>
<dbReference type="Proteomes" id="UP000799536">
    <property type="component" value="Unassembled WGS sequence"/>
</dbReference>
<dbReference type="Pfam" id="PF17111">
    <property type="entry name" value="PigL_N"/>
    <property type="match status" value="1"/>
</dbReference>
<proteinExistence type="predicted"/>
<protein>
    <recommendedName>
        <fullName evidence="1">Azaphilone pigments biosynthesis cluster protein L N-terminal domain-containing protein</fullName>
    </recommendedName>
</protein>
<dbReference type="OrthoDB" id="432483at2759"/>